<feature type="non-terminal residue" evidence="2">
    <location>
        <position position="1"/>
    </location>
</feature>
<evidence type="ECO:0000313" key="2">
    <source>
        <dbReference type="EMBL" id="JAA50325.1"/>
    </source>
</evidence>
<organism evidence="2">
    <name type="scientific">Desmodus rotundus</name>
    <name type="common">Vampire bat</name>
    <dbReference type="NCBI Taxonomy" id="9430"/>
    <lineage>
        <taxon>Eukaryota</taxon>
        <taxon>Metazoa</taxon>
        <taxon>Chordata</taxon>
        <taxon>Craniata</taxon>
        <taxon>Vertebrata</taxon>
        <taxon>Euteleostomi</taxon>
        <taxon>Mammalia</taxon>
        <taxon>Eutheria</taxon>
        <taxon>Laurasiatheria</taxon>
        <taxon>Chiroptera</taxon>
        <taxon>Yangochiroptera</taxon>
        <taxon>Phyllostomidae</taxon>
        <taxon>Desmodontinae</taxon>
        <taxon>Desmodus</taxon>
    </lineage>
</organism>
<dbReference type="EMBL" id="GABZ01003200">
    <property type="protein sequence ID" value="JAA50325.1"/>
    <property type="molecule type" value="mRNA"/>
</dbReference>
<evidence type="ECO:0000256" key="1">
    <source>
        <dbReference type="SAM" id="MobiDB-lite"/>
    </source>
</evidence>
<dbReference type="AlphaFoldDB" id="K9IPY2"/>
<proteinExistence type="evidence at transcript level"/>
<protein>
    <submittedName>
        <fullName evidence="2">Uncharacterized protein</fullName>
    </submittedName>
</protein>
<feature type="compositionally biased region" description="Polar residues" evidence="1">
    <location>
        <begin position="22"/>
        <end position="32"/>
    </location>
</feature>
<name>K9IPY2_DESRO</name>
<reference evidence="2" key="1">
    <citation type="submission" date="2012-11" db="EMBL/GenBank/DDBJ databases">
        <title>The Vampirome: Transcriptome and Proteome Analysis of the Submandibular and Accessory Glands of the Vampire Bat and Vector of Human Rabies, Desmodus rotundus.</title>
        <authorList>
            <person name="Francischetti I.M.B."/>
            <person name="Assumpcao T.C.F."/>
            <person name="Ma D."/>
            <person name="Vicente E.C."/>
            <person name="Ribeiro J.M.C."/>
        </authorList>
    </citation>
    <scope>NUCLEOTIDE SEQUENCE</scope>
    <source>
        <tissue evidence="2">Salivary gland</tissue>
    </source>
</reference>
<feature type="compositionally biased region" description="Basic and acidic residues" evidence="1">
    <location>
        <begin position="38"/>
        <end position="61"/>
    </location>
</feature>
<feature type="region of interest" description="Disordered" evidence="1">
    <location>
        <begin position="1"/>
        <end position="70"/>
    </location>
</feature>
<accession>K9IPY2</accession>
<sequence length="70" mass="7648">GAPERASATTGFHVESGCEGQRPNSQGEQQVVVSGIQVRDDKGQGSEDGKERREMNEREGEMETTVLEQQ</sequence>